<keyword evidence="3" id="KW-1185">Reference proteome</keyword>
<proteinExistence type="predicted"/>
<accession>A0AAV3Y740</accession>
<comment type="caution">
    <text evidence="2">The sequence shown here is derived from an EMBL/GenBank/DDBJ whole genome shotgun (WGS) entry which is preliminary data.</text>
</comment>
<dbReference type="EMBL" id="BLXT01000588">
    <property type="protein sequence ID" value="GFN78235.1"/>
    <property type="molecule type" value="Genomic_DNA"/>
</dbReference>
<keyword evidence="1" id="KW-1133">Transmembrane helix</keyword>
<gene>
    <name evidence="2" type="ORF">PoB_000474100</name>
</gene>
<dbReference type="AlphaFoldDB" id="A0AAV3Y740"/>
<evidence type="ECO:0000256" key="1">
    <source>
        <dbReference type="SAM" id="Phobius"/>
    </source>
</evidence>
<keyword evidence="1" id="KW-0472">Membrane</keyword>
<keyword evidence="1" id="KW-0812">Transmembrane</keyword>
<evidence type="ECO:0000313" key="3">
    <source>
        <dbReference type="Proteomes" id="UP000735302"/>
    </source>
</evidence>
<reference evidence="2 3" key="1">
    <citation type="journal article" date="2021" name="Elife">
        <title>Chloroplast acquisition without the gene transfer in kleptoplastic sea slugs, Plakobranchus ocellatus.</title>
        <authorList>
            <person name="Maeda T."/>
            <person name="Takahashi S."/>
            <person name="Yoshida T."/>
            <person name="Shimamura S."/>
            <person name="Takaki Y."/>
            <person name="Nagai Y."/>
            <person name="Toyoda A."/>
            <person name="Suzuki Y."/>
            <person name="Arimoto A."/>
            <person name="Ishii H."/>
            <person name="Satoh N."/>
            <person name="Nishiyama T."/>
            <person name="Hasebe M."/>
            <person name="Maruyama T."/>
            <person name="Minagawa J."/>
            <person name="Obokata J."/>
            <person name="Shigenobu S."/>
        </authorList>
    </citation>
    <scope>NUCLEOTIDE SEQUENCE [LARGE SCALE GENOMIC DNA]</scope>
</reference>
<sequence>MVVVKVGVVAMVMVVVLVVILAIVLSMVVEVVVVKWLRTSRLHEGKLGAAQACRRKRIPVREDSKSLKSSNRPKIYYGFRRAPRTQGRRKKRESKPFLKKMLKSDLKDAREKCERLAVCSKCE</sequence>
<name>A0AAV3Y740_9GAST</name>
<protein>
    <submittedName>
        <fullName evidence="2">Uncharacterized protein</fullName>
    </submittedName>
</protein>
<evidence type="ECO:0000313" key="2">
    <source>
        <dbReference type="EMBL" id="GFN78235.1"/>
    </source>
</evidence>
<feature type="transmembrane region" description="Helical" evidence="1">
    <location>
        <begin position="6"/>
        <end position="33"/>
    </location>
</feature>
<dbReference type="Proteomes" id="UP000735302">
    <property type="component" value="Unassembled WGS sequence"/>
</dbReference>
<organism evidence="2 3">
    <name type="scientific">Plakobranchus ocellatus</name>
    <dbReference type="NCBI Taxonomy" id="259542"/>
    <lineage>
        <taxon>Eukaryota</taxon>
        <taxon>Metazoa</taxon>
        <taxon>Spiralia</taxon>
        <taxon>Lophotrochozoa</taxon>
        <taxon>Mollusca</taxon>
        <taxon>Gastropoda</taxon>
        <taxon>Heterobranchia</taxon>
        <taxon>Euthyneura</taxon>
        <taxon>Panpulmonata</taxon>
        <taxon>Sacoglossa</taxon>
        <taxon>Placobranchoidea</taxon>
        <taxon>Plakobranchidae</taxon>
        <taxon>Plakobranchus</taxon>
    </lineage>
</organism>